<gene>
    <name evidence="2" type="ORF">HF209_07320</name>
    <name evidence="3" type="ORF">HF257_18370</name>
</gene>
<evidence type="ECO:0000313" key="2">
    <source>
        <dbReference type="EMBL" id="MBC2380750.1"/>
    </source>
</evidence>
<dbReference type="EMBL" id="JAAXCY010000007">
    <property type="protein sequence ID" value="MBC2407978.1"/>
    <property type="molecule type" value="Genomic_DNA"/>
</dbReference>
<protein>
    <submittedName>
        <fullName evidence="3">Uncharacterized protein</fullName>
    </submittedName>
</protein>
<keyword evidence="1" id="KW-1133">Transmembrane helix</keyword>
<evidence type="ECO:0000313" key="5">
    <source>
        <dbReference type="Proteomes" id="UP000534677"/>
    </source>
</evidence>
<evidence type="ECO:0000256" key="1">
    <source>
        <dbReference type="SAM" id="Phobius"/>
    </source>
</evidence>
<reference evidence="4 5" key="1">
    <citation type="submission" date="2020-04" db="EMBL/GenBank/DDBJ databases">
        <title>Pseudomonas crami sp. nov., a novel proteolytic bacterial species isolated from cream.</title>
        <authorList>
            <person name="Hofmann K."/>
            <person name="Woller A."/>
            <person name="Huptas C."/>
            <person name="Wenning M."/>
            <person name="Scherer S."/>
            <person name="Doll E.V."/>
        </authorList>
    </citation>
    <scope>NUCLEOTIDE SEQUENCE [LARGE SCALE GENOMIC DNA]</scope>
    <source>
        <strain evidence="2 5">WS 5096</strain>
        <strain evidence="3 4">WS 5106</strain>
    </source>
</reference>
<sequence>MKHHLPVSTGKKITVLAITLLVVGTLFSYMLWATRIARQTVLMPWIPEWTTYVAVSVLVGLVFAGRALYQRPTEKALKRVSDAFLSGFCAGFVLSINSCNVGVYLLPGDTVHYESAYETTFPGPAIGKSNRCEAGLWIKDLTTERRIQLCTTKSDLHNQITPGMQAVWVTAHSNKIGSYISDYKFIYTQPASHTDL</sequence>
<keyword evidence="1" id="KW-0812">Transmembrane</keyword>
<evidence type="ECO:0000313" key="3">
    <source>
        <dbReference type="EMBL" id="MBC2407978.1"/>
    </source>
</evidence>
<dbReference type="RefSeq" id="WP_185705722.1">
    <property type="nucleotide sequence ID" value="NZ_JAAXCY010000007.1"/>
</dbReference>
<dbReference type="AlphaFoldDB" id="A0A7X1DZH8"/>
<dbReference type="Proteomes" id="UP000520513">
    <property type="component" value="Unassembled WGS sequence"/>
</dbReference>
<keyword evidence="5" id="KW-1185">Reference proteome</keyword>
<feature type="transmembrane region" description="Helical" evidence="1">
    <location>
        <begin position="12"/>
        <end position="32"/>
    </location>
</feature>
<dbReference type="EMBL" id="JAAXCZ010000003">
    <property type="protein sequence ID" value="MBC2380750.1"/>
    <property type="molecule type" value="Genomic_DNA"/>
</dbReference>
<keyword evidence="1" id="KW-0472">Membrane</keyword>
<dbReference type="Proteomes" id="UP000534677">
    <property type="component" value="Unassembled WGS sequence"/>
</dbReference>
<comment type="caution">
    <text evidence="3">The sequence shown here is derived from an EMBL/GenBank/DDBJ whole genome shotgun (WGS) entry which is preliminary data.</text>
</comment>
<evidence type="ECO:0000313" key="4">
    <source>
        <dbReference type="Proteomes" id="UP000520513"/>
    </source>
</evidence>
<name>A0A7X1DZH8_9PSED</name>
<feature type="transmembrane region" description="Helical" evidence="1">
    <location>
        <begin position="52"/>
        <end position="69"/>
    </location>
</feature>
<proteinExistence type="predicted"/>
<accession>A0A7X1DZH8</accession>
<organism evidence="3 4">
    <name type="scientific">Pseudomonas cremoris</name>
    <dbReference type="NCBI Taxonomy" id="2724178"/>
    <lineage>
        <taxon>Bacteria</taxon>
        <taxon>Pseudomonadati</taxon>
        <taxon>Pseudomonadota</taxon>
        <taxon>Gammaproteobacteria</taxon>
        <taxon>Pseudomonadales</taxon>
        <taxon>Pseudomonadaceae</taxon>
        <taxon>Pseudomonas</taxon>
    </lineage>
</organism>